<evidence type="ECO:0000313" key="3">
    <source>
        <dbReference type="Proteomes" id="UP000287651"/>
    </source>
</evidence>
<evidence type="ECO:0000256" key="1">
    <source>
        <dbReference type="SAM" id="MobiDB-lite"/>
    </source>
</evidence>
<name>A0A426ZQY9_ENSVE</name>
<accession>A0A426ZQY9</accession>
<feature type="compositionally biased region" description="Basic and acidic residues" evidence="1">
    <location>
        <begin position="39"/>
        <end position="54"/>
    </location>
</feature>
<protein>
    <submittedName>
        <fullName evidence="2">Uncharacterized protein</fullName>
    </submittedName>
</protein>
<proteinExistence type="predicted"/>
<gene>
    <name evidence="2" type="ORF">B296_00017831</name>
</gene>
<reference evidence="2 3" key="1">
    <citation type="journal article" date="2014" name="Agronomy (Basel)">
        <title>A Draft Genome Sequence for Ensete ventricosum, the Drought-Tolerant Tree Against Hunger.</title>
        <authorList>
            <person name="Harrison J."/>
            <person name="Moore K.A."/>
            <person name="Paszkiewicz K."/>
            <person name="Jones T."/>
            <person name="Grant M."/>
            <person name="Ambacheew D."/>
            <person name="Muzemil S."/>
            <person name="Studholme D.J."/>
        </authorList>
    </citation>
    <scope>NUCLEOTIDE SEQUENCE [LARGE SCALE GENOMIC DNA]</scope>
</reference>
<sequence>MAEIEVATATSTVVRCHWLGDRRQEEMGYVILSQGAGDGDFHCGSDDNNGRGGREPQQMPDSRSKWCDLARRAGRTTGSRLWKLQHQLDFVGSEKV</sequence>
<dbReference type="EMBL" id="AMZH03005416">
    <property type="protein sequence ID" value="RRT66443.1"/>
    <property type="molecule type" value="Genomic_DNA"/>
</dbReference>
<organism evidence="2 3">
    <name type="scientific">Ensete ventricosum</name>
    <name type="common">Abyssinian banana</name>
    <name type="synonym">Musa ensete</name>
    <dbReference type="NCBI Taxonomy" id="4639"/>
    <lineage>
        <taxon>Eukaryota</taxon>
        <taxon>Viridiplantae</taxon>
        <taxon>Streptophyta</taxon>
        <taxon>Embryophyta</taxon>
        <taxon>Tracheophyta</taxon>
        <taxon>Spermatophyta</taxon>
        <taxon>Magnoliopsida</taxon>
        <taxon>Liliopsida</taxon>
        <taxon>Zingiberales</taxon>
        <taxon>Musaceae</taxon>
        <taxon>Ensete</taxon>
    </lineage>
</organism>
<feature type="region of interest" description="Disordered" evidence="1">
    <location>
        <begin position="37"/>
        <end position="64"/>
    </location>
</feature>
<dbReference type="AlphaFoldDB" id="A0A426ZQY9"/>
<dbReference type="Proteomes" id="UP000287651">
    <property type="component" value="Unassembled WGS sequence"/>
</dbReference>
<comment type="caution">
    <text evidence="2">The sequence shown here is derived from an EMBL/GenBank/DDBJ whole genome shotgun (WGS) entry which is preliminary data.</text>
</comment>
<evidence type="ECO:0000313" key="2">
    <source>
        <dbReference type="EMBL" id="RRT66443.1"/>
    </source>
</evidence>